<gene>
    <name evidence="1" type="ORF">CYQ77_06640</name>
</gene>
<protein>
    <submittedName>
        <fullName evidence="1">DUF3800 domain-containing protein</fullName>
    </submittedName>
</protein>
<sequence>MNLFVDESGIITKSTTKDKRYFILAFLETDNPYNVIRQFRKAKKEYIKKNPCGFDIKDEIKGSEMPYGMKKEIFERLSKKTDATFHFKIVDNYNITNNLLSNTSLAFNYFIFVSVNNIKKITSSQSPEELFMQIDDRNTAIGSLNSLQEYLEIKFKIETQKFTKIKSSYKDSKSKDLIQVVDLFANTVFRIAKNHAVGMDNDKKNRNLLGACNLGCTHYFPWNSCQLDICKYK</sequence>
<dbReference type="InterPro" id="IPR024524">
    <property type="entry name" value="DUF3800"/>
</dbReference>
<dbReference type="EMBL" id="PJVH01000017">
    <property type="protein sequence ID" value="RXU88911.1"/>
    <property type="molecule type" value="Genomic_DNA"/>
</dbReference>
<proteinExistence type="predicted"/>
<evidence type="ECO:0000313" key="2">
    <source>
        <dbReference type="Proteomes" id="UP000289562"/>
    </source>
</evidence>
<name>A0AB37VTQ3_ENTFC</name>
<comment type="caution">
    <text evidence="1">The sequence shown here is derived from an EMBL/GenBank/DDBJ whole genome shotgun (WGS) entry which is preliminary data.</text>
</comment>
<reference evidence="1 2" key="1">
    <citation type="submission" date="2017-12" db="EMBL/GenBank/DDBJ databases">
        <title>A pool of 800 enterococci isolated from chicken carcass rinse samples from New Zealand.</title>
        <authorList>
            <person name="Zhang J."/>
            <person name="Rogers L."/>
            <person name="Midwinter A."/>
            <person name="French N."/>
        </authorList>
    </citation>
    <scope>NUCLEOTIDE SEQUENCE [LARGE SCALE GENOMIC DNA]</scope>
    <source>
        <strain evidence="1 2">EN697</strain>
    </source>
</reference>
<dbReference type="Proteomes" id="UP000289562">
    <property type="component" value="Unassembled WGS sequence"/>
</dbReference>
<dbReference type="AlphaFoldDB" id="A0AB37VTQ3"/>
<dbReference type="RefSeq" id="WP_002319077.1">
    <property type="nucleotide sequence ID" value="NZ_CAACXW010000001.1"/>
</dbReference>
<dbReference type="Pfam" id="PF12686">
    <property type="entry name" value="DUF3800"/>
    <property type="match status" value="1"/>
</dbReference>
<evidence type="ECO:0000313" key="1">
    <source>
        <dbReference type="EMBL" id="RXU88911.1"/>
    </source>
</evidence>
<organism evidence="1 2">
    <name type="scientific">Enterococcus faecium</name>
    <name type="common">Streptococcus faecium</name>
    <dbReference type="NCBI Taxonomy" id="1352"/>
    <lineage>
        <taxon>Bacteria</taxon>
        <taxon>Bacillati</taxon>
        <taxon>Bacillota</taxon>
        <taxon>Bacilli</taxon>
        <taxon>Lactobacillales</taxon>
        <taxon>Enterococcaceae</taxon>
        <taxon>Enterococcus</taxon>
    </lineage>
</organism>
<accession>A0AB37VTQ3</accession>